<reference evidence="2 3" key="1">
    <citation type="journal article" date="2018" name="PLoS Genet.">
        <title>Population sequencing reveals clonal diversity and ancestral inbreeding in the grapevine cultivar Chardonnay.</title>
        <authorList>
            <person name="Roach M.J."/>
            <person name="Johnson D.L."/>
            <person name="Bohlmann J."/>
            <person name="van Vuuren H.J."/>
            <person name="Jones S.J."/>
            <person name="Pretorius I.S."/>
            <person name="Schmidt S.A."/>
            <person name="Borneman A.R."/>
        </authorList>
    </citation>
    <scope>NUCLEOTIDE SEQUENCE [LARGE SCALE GENOMIC DNA]</scope>
    <source>
        <strain evidence="3">cv. Chardonnay</strain>
        <tissue evidence="2">Leaf</tissue>
    </source>
</reference>
<name>A0A438KIH8_VITVI</name>
<feature type="region of interest" description="Disordered" evidence="1">
    <location>
        <begin position="1"/>
        <end position="65"/>
    </location>
</feature>
<evidence type="ECO:0000313" key="3">
    <source>
        <dbReference type="Proteomes" id="UP000288805"/>
    </source>
</evidence>
<gene>
    <name evidence="2" type="ORF">CK203_002399</name>
</gene>
<feature type="compositionally biased region" description="Low complexity" evidence="1">
    <location>
        <begin position="1"/>
        <end position="16"/>
    </location>
</feature>
<proteinExistence type="predicted"/>
<feature type="compositionally biased region" description="Pro residues" evidence="1">
    <location>
        <begin position="42"/>
        <end position="53"/>
    </location>
</feature>
<protein>
    <submittedName>
        <fullName evidence="2">Uncharacterized protein</fullName>
    </submittedName>
</protein>
<accession>A0A438KIH8</accession>
<dbReference type="AlphaFoldDB" id="A0A438KIH8"/>
<evidence type="ECO:0000256" key="1">
    <source>
        <dbReference type="SAM" id="MobiDB-lite"/>
    </source>
</evidence>
<dbReference type="Proteomes" id="UP000288805">
    <property type="component" value="Unassembled WGS sequence"/>
</dbReference>
<evidence type="ECO:0000313" key="2">
    <source>
        <dbReference type="EMBL" id="RVX21002.1"/>
    </source>
</evidence>
<comment type="caution">
    <text evidence="2">The sequence shown here is derived from an EMBL/GenBank/DDBJ whole genome shotgun (WGS) entry which is preliminary data.</text>
</comment>
<dbReference type="EMBL" id="QGNW01000006">
    <property type="protein sequence ID" value="RVX21002.1"/>
    <property type="molecule type" value="Genomic_DNA"/>
</dbReference>
<sequence length="155" mass="17099">MAKASSLKAKKSGSGPPKKKAKVSEPSDLTETSSKPELEPQPSQPPVKKPQPSQPLAKESQIPSGMTSEVVIRCPMVTQPPIKGNLDCKARPFHSELCFDIATFRLQLELRDSFHLLQSHDHIPGLGSYCHPLHHRRTPWYSGSQAHSRGTPYSL</sequence>
<organism evidence="2 3">
    <name type="scientific">Vitis vinifera</name>
    <name type="common">Grape</name>
    <dbReference type="NCBI Taxonomy" id="29760"/>
    <lineage>
        <taxon>Eukaryota</taxon>
        <taxon>Viridiplantae</taxon>
        <taxon>Streptophyta</taxon>
        <taxon>Embryophyta</taxon>
        <taxon>Tracheophyta</taxon>
        <taxon>Spermatophyta</taxon>
        <taxon>Magnoliopsida</taxon>
        <taxon>eudicotyledons</taxon>
        <taxon>Gunneridae</taxon>
        <taxon>Pentapetalae</taxon>
        <taxon>rosids</taxon>
        <taxon>Vitales</taxon>
        <taxon>Vitaceae</taxon>
        <taxon>Viteae</taxon>
        <taxon>Vitis</taxon>
    </lineage>
</organism>